<dbReference type="CDD" id="cd02440">
    <property type="entry name" value="AdoMet_MTases"/>
    <property type="match status" value="1"/>
</dbReference>
<dbReference type="InterPro" id="IPR050362">
    <property type="entry name" value="Cation-dep_OMT"/>
</dbReference>
<evidence type="ECO:0000256" key="3">
    <source>
        <dbReference type="ARBA" id="ARBA00022691"/>
    </source>
</evidence>
<keyword evidence="1" id="KW-0489">Methyltransferase</keyword>
<evidence type="ECO:0000256" key="1">
    <source>
        <dbReference type="ARBA" id="ARBA00022603"/>
    </source>
</evidence>
<evidence type="ECO:0000256" key="2">
    <source>
        <dbReference type="ARBA" id="ARBA00022679"/>
    </source>
</evidence>
<evidence type="ECO:0000313" key="4">
    <source>
        <dbReference type="EMBL" id="BCQ34559.1"/>
    </source>
</evidence>
<dbReference type="SUPFAM" id="SSF53335">
    <property type="entry name" value="S-adenosyl-L-methionine-dependent methyltransferases"/>
    <property type="match status" value="1"/>
</dbReference>
<organism evidence="4 5">
    <name type="scientific">Erwinia rhapontici</name>
    <name type="common">Pectobacterium rhapontici</name>
    <dbReference type="NCBI Taxonomy" id="55212"/>
    <lineage>
        <taxon>Bacteria</taxon>
        <taxon>Pseudomonadati</taxon>
        <taxon>Pseudomonadota</taxon>
        <taxon>Gammaproteobacteria</taxon>
        <taxon>Enterobacterales</taxon>
        <taxon>Erwiniaceae</taxon>
        <taxon>Erwinia</taxon>
    </lineage>
</organism>
<reference evidence="4 5" key="1">
    <citation type="submission" date="2021-01" db="EMBL/GenBank/DDBJ databases">
        <title>Complete genome sequence of Erwinia rhapontici MAFF 311153.</title>
        <authorList>
            <person name="Morohoshi T."/>
            <person name="Someya N."/>
        </authorList>
    </citation>
    <scope>NUCLEOTIDE SEQUENCE [LARGE SCALE GENOMIC DNA]</scope>
    <source>
        <strain evidence="4 5">MAFF 311153</strain>
    </source>
</reference>
<keyword evidence="5" id="KW-1185">Reference proteome</keyword>
<dbReference type="Gene3D" id="3.40.50.150">
    <property type="entry name" value="Vaccinia Virus protein VP39"/>
    <property type="match status" value="1"/>
</dbReference>
<dbReference type="PANTHER" id="PTHR10509:SF14">
    <property type="entry name" value="CAFFEOYL-COA O-METHYLTRANSFERASE 3-RELATED"/>
    <property type="match status" value="1"/>
</dbReference>
<dbReference type="PANTHER" id="PTHR10509">
    <property type="entry name" value="O-METHYLTRANSFERASE-RELATED"/>
    <property type="match status" value="1"/>
</dbReference>
<keyword evidence="2" id="KW-0808">Transferase</keyword>
<dbReference type="Proteomes" id="UP000677515">
    <property type="component" value="Chromosome"/>
</dbReference>
<sequence>MNQPRWTQVDQYLVEQLVPQDAALLAALENNQAAGLPAIDVAPNQGKLLNLLAKMVGAKRILEIGTLGGYSTLWLARALPEDGKVITLEYEAHHAEIAAQNIRRAGLESKVTIRVGAALDTLPTLADAAPFDMIFIDADKRNNPAYLEWAIQYSRSGTLIIGDNVVRNGRVADGDTSDWNIQGVRDFLSQMGSDPRLDATAIQTVGAKGWDGFSLALVK</sequence>
<proteinExistence type="predicted"/>
<gene>
    <name evidence="4" type="ORF">ERHA53_19020</name>
</gene>
<dbReference type="InterPro" id="IPR029063">
    <property type="entry name" value="SAM-dependent_MTases_sf"/>
</dbReference>
<dbReference type="PROSITE" id="PS51682">
    <property type="entry name" value="SAM_OMT_I"/>
    <property type="match status" value="1"/>
</dbReference>
<protein>
    <submittedName>
        <fullName evidence="4">O-methyltransferase</fullName>
    </submittedName>
</protein>
<dbReference type="Pfam" id="PF01596">
    <property type="entry name" value="Methyltransf_3"/>
    <property type="match status" value="1"/>
</dbReference>
<dbReference type="InterPro" id="IPR002935">
    <property type="entry name" value="SAM_O-MeTrfase"/>
</dbReference>
<evidence type="ECO:0000313" key="5">
    <source>
        <dbReference type="Proteomes" id="UP000677515"/>
    </source>
</evidence>
<dbReference type="RefSeq" id="WP_212814163.1">
    <property type="nucleotide sequence ID" value="NZ_AP024329.1"/>
</dbReference>
<accession>A0ABM7MZB7</accession>
<name>A0ABM7MZB7_ERWRD</name>
<dbReference type="EMBL" id="AP024329">
    <property type="protein sequence ID" value="BCQ34559.1"/>
    <property type="molecule type" value="Genomic_DNA"/>
</dbReference>
<keyword evidence="3" id="KW-0949">S-adenosyl-L-methionine</keyword>